<dbReference type="InterPro" id="IPR011992">
    <property type="entry name" value="EF-hand-dom_pair"/>
</dbReference>
<feature type="disulfide bond" evidence="8">
    <location>
        <begin position="43"/>
        <end position="70"/>
    </location>
</feature>
<dbReference type="EnsemblMetazoa" id="PPAI000414-RA">
    <property type="protein sequence ID" value="PPAI000414-PA"/>
    <property type="gene ID" value="PPAI000414"/>
</dbReference>
<dbReference type="PROSITE" id="PS00615">
    <property type="entry name" value="C_TYPE_LECTIN_1"/>
    <property type="match status" value="1"/>
</dbReference>
<dbReference type="Proteomes" id="UP000092462">
    <property type="component" value="Unassembled WGS sequence"/>
</dbReference>
<dbReference type="PANTHER" id="PTHR46393:SF7">
    <property type="entry name" value="COMPLEMENT C2"/>
    <property type="match status" value="1"/>
</dbReference>
<keyword evidence="10" id="KW-0472">Membrane</keyword>
<evidence type="ECO:0000256" key="6">
    <source>
        <dbReference type="ARBA" id="ARBA00023157"/>
    </source>
</evidence>
<dbReference type="InterPro" id="IPR018378">
    <property type="entry name" value="C-type_lectin_CS"/>
</dbReference>
<dbReference type="SMART" id="SM00034">
    <property type="entry name" value="CLECT"/>
    <property type="match status" value="1"/>
</dbReference>
<dbReference type="Gene3D" id="2.60.120.260">
    <property type="entry name" value="Galactose-binding domain-like"/>
    <property type="match status" value="1"/>
</dbReference>
<dbReference type="SMART" id="SM00032">
    <property type="entry name" value="CCP"/>
    <property type="match status" value="11"/>
</dbReference>
<comment type="caution">
    <text evidence="8">Lacks conserved residue(s) required for the propagation of feature annotation.</text>
</comment>
<dbReference type="Gene3D" id="2.10.70.10">
    <property type="entry name" value="Complement Module, domain 1"/>
    <property type="match status" value="11"/>
</dbReference>
<feature type="transmembrane region" description="Helical" evidence="10">
    <location>
        <begin position="985"/>
        <end position="1008"/>
    </location>
</feature>
<feature type="disulfide bond" evidence="8">
    <location>
        <begin position="767"/>
        <end position="794"/>
    </location>
</feature>
<feature type="disulfide bond" evidence="8">
    <location>
        <begin position="687"/>
        <end position="714"/>
    </location>
</feature>
<dbReference type="FunFam" id="1.10.238.10:FF:000007">
    <property type="entry name" value="Putative myosin regulatory light chain sqh"/>
    <property type="match status" value="1"/>
</dbReference>
<keyword evidence="10" id="KW-0812">Transmembrane</keyword>
<dbReference type="Gene3D" id="1.10.238.10">
    <property type="entry name" value="EF-hand"/>
    <property type="match status" value="2"/>
</dbReference>
<dbReference type="FunFam" id="2.60.120.260:FF:000105">
    <property type="entry name" value="Sushi, von Willebrand factor type A, EGF and pentraxin domain-containing protein 1"/>
    <property type="match status" value="1"/>
</dbReference>
<dbReference type="PROSITE" id="PS50222">
    <property type="entry name" value="EF_HAND_2"/>
    <property type="match status" value="2"/>
</dbReference>
<protein>
    <submittedName>
        <fullName evidence="11">Uncharacterized protein</fullName>
    </submittedName>
</protein>
<feature type="disulfide bond" evidence="8">
    <location>
        <begin position="827"/>
        <end position="854"/>
    </location>
</feature>
<dbReference type="InterPro" id="IPR016187">
    <property type="entry name" value="CTDL_fold"/>
</dbReference>
<dbReference type="Pfam" id="PF00059">
    <property type="entry name" value="Lectin_C"/>
    <property type="match status" value="1"/>
</dbReference>
<dbReference type="InterPro" id="IPR000436">
    <property type="entry name" value="Sushi_SCR_CCP_dom"/>
</dbReference>
<keyword evidence="2" id="KW-0479">Metal-binding</keyword>
<dbReference type="InterPro" id="IPR002048">
    <property type="entry name" value="EF_hand_dom"/>
</dbReference>
<feature type="disulfide bond" evidence="8">
    <location>
        <begin position="509"/>
        <end position="536"/>
    </location>
</feature>
<dbReference type="FunFam" id="2.10.70.10:FF:000076">
    <property type="entry name" value="Furrowed, isoform A"/>
    <property type="match status" value="1"/>
</dbReference>
<dbReference type="Pfam" id="PF13499">
    <property type="entry name" value="EF-hand_7"/>
    <property type="match status" value="1"/>
</dbReference>
<dbReference type="SMART" id="SM00054">
    <property type="entry name" value="EFh"/>
    <property type="match status" value="2"/>
</dbReference>
<dbReference type="CDD" id="cd00033">
    <property type="entry name" value="CCP"/>
    <property type="match status" value="11"/>
</dbReference>
<dbReference type="VEuPathDB" id="VectorBase:PPAPM1_002833"/>
<keyword evidence="5" id="KW-0106">Calcium</keyword>
<dbReference type="PROSITE" id="PS50923">
    <property type="entry name" value="SUSHI"/>
    <property type="match status" value="11"/>
</dbReference>
<dbReference type="InterPro" id="IPR018247">
    <property type="entry name" value="EF_Hand_1_Ca_BS"/>
</dbReference>
<dbReference type="InterPro" id="IPR008979">
    <property type="entry name" value="Galactose-bd-like_sf"/>
</dbReference>
<keyword evidence="6 8" id="KW-1015">Disulfide bond</keyword>
<evidence type="ECO:0000256" key="5">
    <source>
        <dbReference type="ARBA" id="ARBA00022837"/>
    </source>
</evidence>
<feature type="region of interest" description="Disordered" evidence="9">
    <location>
        <begin position="81"/>
        <end position="115"/>
    </location>
</feature>
<dbReference type="EMBL" id="AJVK01002144">
    <property type="status" value="NOT_ANNOTATED_CDS"/>
    <property type="molecule type" value="Genomic_DNA"/>
</dbReference>
<dbReference type="InterPro" id="IPR035976">
    <property type="entry name" value="Sushi/SCR/CCP_sf"/>
</dbReference>
<feature type="disulfide bond" evidence="8">
    <location>
        <begin position="945"/>
        <end position="972"/>
    </location>
</feature>
<dbReference type="PROSITE" id="PS00018">
    <property type="entry name" value="EF_HAND_1"/>
    <property type="match status" value="1"/>
</dbReference>
<keyword evidence="1 8" id="KW-0768">Sushi</keyword>
<organism evidence="11 12">
    <name type="scientific">Phlebotomus papatasi</name>
    <name type="common">Sandfly</name>
    <dbReference type="NCBI Taxonomy" id="29031"/>
    <lineage>
        <taxon>Eukaryota</taxon>
        <taxon>Metazoa</taxon>
        <taxon>Ecdysozoa</taxon>
        <taxon>Arthropoda</taxon>
        <taxon>Hexapoda</taxon>
        <taxon>Insecta</taxon>
        <taxon>Pterygota</taxon>
        <taxon>Neoptera</taxon>
        <taxon>Endopterygota</taxon>
        <taxon>Diptera</taxon>
        <taxon>Nematocera</taxon>
        <taxon>Psychodoidea</taxon>
        <taxon>Psychodidae</taxon>
        <taxon>Phlebotomus</taxon>
        <taxon>Phlebotomus</taxon>
    </lineage>
</organism>
<dbReference type="EMBL" id="AJVK01002146">
    <property type="status" value="NOT_ANNOTATED_CDS"/>
    <property type="molecule type" value="Genomic_DNA"/>
</dbReference>
<dbReference type="CDD" id="cd00051">
    <property type="entry name" value="EFh"/>
    <property type="match status" value="2"/>
</dbReference>
<keyword evidence="3" id="KW-0732">Signal</keyword>
<reference evidence="11" key="1">
    <citation type="submission" date="2022-08" db="UniProtKB">
        <authorList>
            <consortium name="EnsemblMetazoa"/>
        </authorList>
    </citation>
    <scope>IDENTIFICATION</scope>
    <source>
        <strain evidence="11">Israel</strain>
    </source>
</reference>
<evidence type="ECO:0000256" key="9">
    <source>
        <dbReference type="SAM" id="MobiDB-lite"/>
    </source>
</evidence>
<dbReference type="PANTHER" id="PTHR46393">
    <property type="entry name" value="SUSHI DOMAIN-CONTAINING PROTEIN"/>
    <property type="match status" value="1"/>
</dbReference>
<dbReference type="Pfam" id="PF00084">
    <property type="entry name" value="Sushi"/>
    <property type="match status" value="11"/>
</dbReference>
<evidence type="ECO:0000256" key="2">
    <source>
        <dbReference type="ARBA" id="ARBA00022723"/>
    </source>
</evidence>
<dbReference type="CDD" id="cd00037">
    <property type="entry name" value="CLECT"/>
    <property type="match status" value="1"/>
</dbReference>
<dbReference type="SUPFAM" id="SSF47473">
    <property type="entry name" value="EF-hand"/>
    <property type="match status" value="1"/>
</dbReference>
<feature type="disulfide bond" evidence="8">
    <location>
        <begin position="885"/>
        <end position="912"/>
    </location>
</feature>
<feature type="disulfide bond" evidence="8">
    <location>
        <begin position="569"/>
        <end position="596"/>
    </location>
</feature>
<name>A0A1B0CZ92_PHLPP</name>
<dbReference type="GO" id="GO:0009791">
    <property type="term" value="P:post-embryonic development"/>
    <property type="evidence" value="ECO:0007669"/>
    <property type="project" value="UniProtKB-ARBA"/>
</dbReference>
<feature type="disulfide bond" evidence="8">
    <location>
        <begin position="627"/>
        <end position="654"/>
    </location>
</feature>
<evidence type="ECO:0000256" key="4">
    <source>
        <dbReference type="ARBA" id="ARBA00022737"/>
    </source>
</evidence>
<dbReference type="InterPro" id="IPR016186">
    <property type="entry name" value="C-type_lectin-like/link_sf"/>
</dbReference>
<feature type="disulfide bond" evidence="8">
    <location>
        <begin position="392"/>
        <end position="419"/>
    </location>
</feature>
<evidence type="ECO:0000313" key="11">
    <source>
        <dbReference type="EnsemblMetazoa" id="PPAI000414-PA"/>
    </source>
</evidence>
<dbReference type="InterPro" id="IPR006585">
    <property type="entry name" value="FTP1"/>
</dbReference>
<sequence length="1298" mass="143030">MDLRKLSGKGRFVSVCGPPAVPANSRVGIATIDSGYVEARYECDSGYELFGSPTIRCDPKRGWDKDIPFCGTNVAFRKPVNQSSATRAGPASFANDGKLGNQNPDGQECSETQKEPSPWWRVDLLMPQAVRVVRITTRGCCGFQPIQDLEIRVGNSSTDLQRNPLCAWYPGTVDEGTTKVFTCARPLVGQFVAIQLVGVEGSLSLCEVEVFTNDEFSPERCASPDLSADTILASFSRTCYEFHVTRGENYDRARKICQTNGGDLIHSFRGPAHEYILSELDRRKADLRTQLVWIGAQKEPGITSRVWKWVNGDVVLKPAWGKDQPNNYNGEQNCVVLDGGRNWLWNDVGCNLDYLHFICQHAPLSCGSPDSLQNTTVSGKNFSIGATIEYSCAKGLAMIGENTRTCEPSGLWSGSAPTCQYVDCGELTPLEHGGVILSEPRTTFGVQATYSCHENYTLIGNENRTCQLEGWSGKKPQCLVDWCPEPPSVTGGSVRLSGKRAGSTATYSCDPGHVLIGDPVLSCGLGGEWTGRPPICRYVDCGAPARPDRGNIVLLNSTTTVGSIATFHCDRDFWLVGPQELTCTREGKWSGDAPACELITCETPNVPPGSYVVGYDYNIHSSIEYHCDPGHLLRGERRLTCLETGEWSGDAPYCEYVDCGPLSPIPYGTHKYSQNATFVGSEVTFSCSNSHRLAGVAKRTCLETGLWSDVSPKCEEIRCPEPTIAAHSILSVTGNDRMYGRTLIRTSDSPQNTFQTYRIGALAKYRCERGYKIMGDPLITCEDNGQWAGLVPECIYVDCQQPAGIQNGKMTLATNATYYGAAALYECDTNYKLDGVSRRLCLEDGTWSHETPMCKEITCDDPDVTENVVVDAGTRSVGTVAQFSCTKGRYLVGNGTRVCLKHGQWSGKSPICKPVDCERPPPIEFGRVIVVNDSTVYGANAEYHCVPNYQRIGPYLRKCMETGKWSGEEPRCELATNEAQESTGLGTGIAIGAAIIVILLVIIGLVVLHKNKARPVKNTENVQAAERKEDANAAVMSYSSLENSRPPASFDLTNRATFNTFQPQRPANNNNTPTGRSTENIYDQIPSEQYYDAPYEMRTNDEVYEPEPTPTSGNIVTINGINVRMSSRKTAGRRATNKKRAQRATSNVFAMFDQAQIAEFKEAFNMIDQNRDGFVEKEDLHDMLASLGKNPTDDYLEAMMNEAPGPINFTMFLTLFGERLQGTDPEDVIKNAFGCFDEENTGLISEERLRELLTTMGDRFTDDDVDEMFREAPIKDGLFDYLEFTRILKHGAKDKDEQ</sequence>
<keyword evidence="7" id="KW-0325">Glycoprotein</keyword>
<dbReference type="Pfam" id="PF22633">
    <property type="entry name" value="F5_F8_type_C_2"/>
    <property type="match status" value="1"/>
</dbReference>
<dbReference type="VEuPathDB" id="VectorBase:PPAI000414"/>
<keyword evidence="12" id="KW-1185">Reference proteome</keyword>
<dbReference type="EMBL" id="AJVK01002145">
    <property type="status" value="NOT_ANNOTATED_CDS"/>
    <property type="molecule type" value="Genomic_DNA"/>
</dbReference>
<dbReference type="SUPFAM" id="SSF56436">
    <property type="entry name" value="C-type lectin-like"/>
    <property type="match status" value="1"/>
</dbReference>
<evidence type="ECO:0000256" key="10">
    <source>
        <dbReference type="SAM" id="Phobius"/>
    </source>
</evidence>
<dbReference type="EMBL" id="AJVK01002143">
    <property type="status" value="NOT_ANNOTATED_CDS"/>
    <property type="molecule type" value="Genomic_DNA"/>
</dbReference>
<dbReference type="SMART" id="SM00607">
    <property type="entry name" value="FTP"/>
    <property type="match status" value="1"/>
</dbReference>
<evidence type="ECO:0000256" key="1">
    <source>
        <dbReference type="ARBA" id="ARBA00022659"/>
    </source>
</evidence>
<evidence type="ECO:0000313" key="12">
    <source>
        <dbReference type="Proteomes" id="UP000092462"/>
    </source>
</evidence>
<dbReference type="VEuPathDB" id="VectorBase:PPAPM1_008300"/>
<evidence type="ECO:0000256" key="3">
    <source>
        <dbReference type="ARBA" id="ARBA00022729"/>
    </source>
</evidence>
<dbReference type="GO" id="GO:0005509">
    <property type="term" value="F:calcium ion binding"/>
    <property type="evidence" value="ECO:0007669"/>
    <property type="project" value="InterPro"/>
</dbReference>
<keyword evidence="10" id="KW-1133">Transmembrane helix</keyword>
<dbReference type="PROSITE" id="PS50041">
    <property type="entry name" value="C_TYPE_LECTIN_2"/>
    <property type="match status" value="1"/>
</dbReference>
<evidence type="ECO:0000256" key="7">
    <source>
        <dbReference type="ARBA" id="ARBA00023180"/>
    </source>
</evidence>
<evidence type="ECO:0000256" key="8">
    <source>
        <dbReference type="PROSITE-ProRule" id="PRU00302"/>
    </source>
</evidence>
<dbReference type="SUPFAM" id="SSF57535">
    <property type="entry name" value="Complement control module/SCR domain"/>
    <property type="match status" value="11"/>
</dbReference>
<keyword evidence="4" id="KW-0677">Repeat</keyword>
<dbReference type="SUPFAM" id="SSF49785">
    <property type="entry name" value="Galactose-binding domain-like"/>
    <property type="match status" value="1"/>
</dbReference>
<proteinExistence type="predicted"/>
<dbReference type="Gene3D" id="3.10.100.10">
    <property type="entry name" value="Mannose-Binding Protein A, subunit A"/>
    <property type="match status" value="1"/>
</dbReference>
<feature type="region of interest" description="Disordered" evidence="9">
    <location>
        <begin position="1060"/>
        <end position="1080"/>
    </location>
</feature>
<accession>A0A1B0CZ92</accession>
<dbReference type="InterPro" id="IPR001304">
    <property type="entry name" value="C-type_lectin-like"/>
</dbReference>